<sequence>MHIPFLQRLQGLAGPAVSKVMSSGSGPEKDAAERIIQQVLAGLPELLGAAVVQLASGQALAQYTSSREFHLSKVLGFNTEVVRQQQKALAALQLGPDEQLEEILITLHTQLHLLRLLPDGQRFLYVAVDCRDTNLGIAREVMRTCEQ</sequence>
<evidence type="ECO:0000313" key="2">
    <source>
        <dbReference type="Proteomes" id="UP000298337"/>
    </source>
</evidence>
<dbReference type="OrthoDB" id="884810at2"/>
<dbReference type="AlphaFoldDB" id="A0A4Z0PAP5"/>
<dbReference type="RefSeq" id="WP_135430709.1">
    <property type="nucleotide sequence ID" value="NZ_SRLA01000001.1"/>
</dbReference>
<dbReference type="EMBL" id="SRLA01000001">
    <property type="protein sequence ID" value="TGE09716.1"/>
    <property type="molecule type" value="Genomic_DNA"/>
</dbReference>
<proteinExistence type="predicted"/>
<protein>
    <submittedName>
        <fullName evidence="1">Uncharacterized protein</fullName>
    </submittedName>
</protein>
<evidence type="ECO:0000313" key="1">
    <source>
        <dbReference type="EMBL" id="TGE09716.1"/>
    </source>
</evidence>
<accession>A0A4Z0PAP5</accession>
<name>A0A4Z0PAP5_9BACT</name>
<organism evidence="1 2">
    <name type="scientific">Hymenobacter fodinae</name>
    <dbReference type="NCBI Taxonomy" id="2510796"/>
    <lineage>
        <taxon>Bacteria</taxon>
        <taxon>Pseudomonadati</taxon>
        <taxon>Bacteroidota</taxon>
        <taxon>Cytophagia</taxon>
        <taxon>Cytophagales</taxon>
        <taxon>Hymenobacteraceae</taxon>
        <taxon>Hymenobacter</taxon>
    </lineage>
</organism>
<keyword evidence="2" id="KW-1185">Reference proteome</keyword>
<gene>
    <name evidence="1" type="ORF">EU556_02460</name>
</gene>
<comment type="caution">
    <text evidence="1">The sequence shown here is derived from an EMBL/GenBank/DDBJ whole genome shotgun (WGS) entry which is preliminary data.</text>
</comment>
<reference evidence="1 2" key="1">
    <citation type="submission" date="2019-04" db="EMBL/GenBank/DDBJ databases">
        <authorList>
            <person name="Feng G."/>
            <person name="Zhang J."/>
            <person name="Zhu H."/>
        </authorList>
    </citation>
    <scope>NUCLEOTIDE SEQUENCE [LARGE SCALE GENOMIC DNA]</scope>
    <source>
        <strain evidence="1 2">92R-1</strain>
    </source>
</reference>
<dbReference type="Proteomes" id="UP000298337">
    <property type="component" value="Unassembled WGS sequence"/>
</dbReference>